<evidence type="ECO:0000313" key="3">
    <source>
        <dbReference type="EMBL" id="CUK25916.1"/>
    </source>
</evidence>
<dbReference type="Pfam" id="PF02195">
    <property type="entry name" value="ParB_N"/>
    <property type="match status" value="1"/>
</dbReference>
<dbReference type="InterPro" id="IPR036086">
    <property type="entry name" value="ParB/Sulfiredoxin_sf"/>
</dbReference>
<dbReference type="AlphaFoldDB" id="A0A0P1IQR8"/>
<evidence type="ECO:0000259" key="2">
    <source>
        <dbReference type="SMART" id="SM00470"/>
    </source>
</evidence>
<dbReference type="GO" id="GO:0005694">
    <property type="term" value="C:chromosome"/>
    <property type="evidence" value="ECO:0007669"/>
    <property type="project" value="TreeGrafter"/>
</dbReference>
<name>A0A0P1IQR8_9RHOB</name>
<dbReference type="InterPro" id="IPR050336">
    <property type="entry name" value="Chromosome_partition/occlusion"/>
</dbReference>
<sequence>MAKRRRLVAPDQSELEKLDEGFAAKPPLGQSMTPPIAQVAGEAAAVAAMGNIGDRAQAAKDTADAEKWREAETSGRIVERIAINEVQADYLRRDRIDESPEARQELLDSIRQNGLRAPIEVVALDEGFGLIAGHRRLEAFQTLAVKDAEFATIPAFIRSPRDSADAYVNMVEENEVRANLSHYERGRIAVLSAQSGVFETVEDAINRLFESGSKSKRSKIRSFAIVHEALGDLLQFPKELTEKSGLKIAAALRGGAQAKLRAAIGDQAALTPQQEVAALEKALDAAEPSEKDQSRGGRPNVNHRLPTVFLEDGGQVNVQHSENGLKVEVKGRAIDEALAQDILAQVKLLLD</sequence>
<dbReference type="Gene3D" id="3.90.1530.30">
    <property type="match status" value="1"/>
</dbReference>
<dbReference type="RefSeq" id="WP_058314870.1">
    <property type="nucleotide sequence ID" value="NZ_CYTO01000019.1"/>
</dbReference>
<dbReference type="STRING" id="1715691.TA5113_01967"/>
<dbReference type="SUPFAM" id="SSF110849">
    <property type="entry name" value="ParB/Sulfiredoxin"/>
    <property type="match status" value="1"/>
</dbReference>
<protein>
    <submittedName>
        <fullName evidence="3">ParB/RepB/Spo0J family partition protein</fullName>
    </submittedName>
</protein>
<accession>A0A0P1IQR8</accession>
<dbReference type="GO" id="GO:0007059">
    <property type="term" value="P:chromosome segregation"/>
    <property type="evidence" value="ECO:0007669"/>
    <property type="project" value="TreeGrafter"/>
</dbReference>
<organism evidence="3 4">
    <name type="scientific">Cognatishimia activa</name>
    <dbReference type="NCBI Taxonomy" id="1715691"/>
    <lineage>
        <taxon>Bacteria</taxon>
        <taxon>Pseudomonadati</taxon>
        <taxon>Pseudomonadota</taxon>
        <taxon>Alphaproteobacteria</taxon>
        <taxon>Rhodobacterales</taxon>
        <taxon>Paracoccaceae</taxon>
        <taxon>Cognatishimia</taxon>
    </lineage>
</organism>
<gene>
    <name evidence="3" type="ORF">TA5114_01720</name>
</gene>
<dbReference type="EMBL" id="CYUE01000018">
    <property type="protein sequence ID" value="CUK25916.1"/>
    <property type="molecule type" value="Genomic_DNA"/>
</dbReference>
<keyword evidence="4" id="KW-1185">Reference proteome</keyword>
<dbReference type="PANTHER" id="PTHR33375">
    <property type="entry name" value="CHROMOSOME-PARTITIONING PROTEIN PARB-RELATED"/>
    <property type="match status" value="1"/>
</dbReference>
<feature type="region of interest" description="Disordered" evidence="1">
    <location>
        <begin position="1"/>
        <end position="34"/>
    </location>
</feature>
<proteinExistence type="predicted"/>
<reference evidence="4" key="1">
    <citation type="submission" date="2015-09" db="EMBL/GenBank/DDBJ databases">
        <authorList>
            <person name="Rodrigo-Torres Lidia"/>
            <person name="Arahal R.David."/>
        </authorList>
    </citation>
    <scope>NUCLEOTIDE SEQUENCE [LARGE SCALE GENOMIC DNA]</scope>
    <source>
        <strain evidence="4">CECT 5114</strain>
    </source>
</reference>
<dbReference type="InterPro" id="IPR003115">
    <property type="entry name" value="ParB_N"/>
</dbReference>
<feature type="domain" description="ParB-like N-terminal" evidence="2">
    <location>
        <begin position="79"/>
        <end position="175"/>
    </location>
</feature>
<feature type="region of interest" description="Disordered" evidence="1">
    <location>
        <begin position="284"/>
        <end position="304"/>
    </location>
</feature>
<evidence type="ECO:0000256" key="1">
    <source>
        <dbReference type="SAM" id="MobiDB-lite"/>
    </source>
</evidence>
<dbReference type="PANTHER" id="PTHR33375:SF1">
    <property type="entry name" value="CHROMOSOME-PARTITIONING PROTEIN PARB-RELATED"/>
    <property type="match status" value="1"/>
</dbReference>
<feature type="compositionally biased region" description="Basic and acidic residues" evidence="1">
    <location>
        <begin position="284"/>
        <end position="295"/>
    </location>
</feature>
<evidence type="ECO:0000313" key="4">
    <source>
        <dbReference type="Proteomes" id="UP000051184"/>
    </source>
</evidence>
<dbReference type="Proteomes" id="UP000051184">
    <property type="component" value="Unassembled WGS sequence"/>
</dbReference>
<dbReference type="SMART" id="SM00470">
    <property type="entry name" value="ParB"/>
    <property type="match status" value="1"/>
</dbReference>
<dbReference type="OrthoDB" id="7812516at2"/>